<feature type="compositionally biased region" description="Low complexity" evidence="5">
    <location>
        <begin position="428"/>
        <end position="453"/>
    </location>
</feature>
<comment type="caution">
    <text evidence="7">The sequence shown here is derived from an EMBL/GenBank/DDBJ whole genome shotgun (WGS) entry which is preliminary data.</text>
</comment>
<name>A0A8K0JJW8_9TREE</name>
<proteinExistence type="predicted"/>
<keyword evidence="2" id="KW-0812">Transmembrane</keyword>
<feature type="region of interest" description="Disordered" evidence="5">
    <location>
        <begin position="586"/>
        <end position="607"/>
    </location>
</feature>
<comment type="subcellular location">
    <subcellularLocation>
        <location evidence="1">Membrane</location>
        <topology evidence="1">Single-pass membrane protein</topology>
    </subcellularLocation>
</comment>
<dbReference type="Proteomes" id="UP000812966">
    <property type="component" value="Unassembled WGS sequence"/>
</dbReference>
<feature type="domain" description="B30.2/SPRY" evidence="6">
    <location>
        <begin position="45"/>
        <end position="238"/>
    </location>
</feature>
<dbReference type="Pfam" id="PF00622">
    <property type="entry name" value="SPRY"/>
    <property type="match status" value="1"/>
</dbReference>
<gene>
    <name evidence="7" type="ORF">FFLO_04689</name>
</gene>
<dbReference type="EMBL" id="JABELV010000103">
    <property type="protein sequence ID" value="KAG7530961.1"/>
    <property type="molecule type" value="Genomic_DNA"/>
</dbReference>
<dbReference type="InterPro" id="IPR003877">
    <property type="entry name" value="SPRY_dom"/>
</dbReference>
<dbReference type="GO" id="GO:0016020">
    <property type="term" value="C:membrane"/>
    <property type="evidence" value="ECO:0007669"/>
    <property type="project" value="UniProtKB-SubCell"/>
</dbReference>
<evidence type="ECO:0000256" key="1">
    <source>
        <dbReference type="ARBA" id="ARBA00004167"/>
    </source>
</evidence>
<dbReference type="InterPro" id="IPR050618">
    <property type="entry name" value="Ubq-SigPath_Reg"/>
</dbReference>
<dbReference type="SUPFAM" id="SSF49899">
    <property type="entry name" value="Concanavalin A-like lectins/glucanases"/>
    <property type="match status" value="1"/>
</dbReference>
<keyword evidence="3" id="KW-1133">Transmembrane helix</keyword>
<protein>
    <recommendedName>
        <fullName evidence="6">B30.2/SPRY domain-containing protein</fullName>
    </recommendedName>
</protein>
<dbReference type="AlphaFoldDB" id="A0A8K0JJW8"/>
<organism evidence="7 8">
    <name type="scientific">Filobasidium floriforme</name>
    <dbReference type="NCBI Taxonomy" id="5210"/>
    <lineage>
        <taxon>Eukaryota</taxon>
        <taxon>Fungi</taxon>
        <taxon>Dikarya</taxon>
        <taxon>Basidiomycota</taxon>
        <taxon>Agaricomycotina</taxon>
        <taxon>Tremellomycetes</taxon>
        <taxon>Filobasidiales</taxon>
        <taxon>Filobasidiaceae</taxon>
        <taxon>Filobasidium</taxon>
    </lineage>
</organism>
<reference evidence="7" key="1">
    <citation type="submission" date="2020-04" db="EMBL/GenBank/DDBJ databases">
        <title>Analysis of mating type loci in Filobasidium floriforme.</title>
        <authorList>
            <person name="Nowrousian M."/>
        </authorList>
    </citation>
    <scope>NUCLEOTIDE SEQUENCE</scope>
    <source>
        <strain evidence="7">CBS 6242</strain>
    </source>
</reference>
<dbReference type="PANTHER" id="PTHR12864">
    <property type="entry name" value="RAN BINDING PROTEIN 9-RELATED"/>
    <property type="match status" value="1"/>
</dbReference>
<feature type="compositionally biased region" description="Basic residues" evidence="5">
    <location>
        <begin position="508"/>
        <end position="517"/>
    </location>
</feature>
<feature type="compositionally biased region" description="Low complexity" evidence="5">
    <location>
        <begin position="300"/>
        <end position="320"/>
    </location>
</feature>
<dbReference type="InterPro" id="IPR013320">
    <property type="entry name" value="ConA-like_dom_sf"/>
</dbReference>
<evidence type="ECO:0000256" key="3">
    <source>
        <dbReference type="ARBA" id="ARBA00022989"/>
    </source>
</evidence>
<feature type="compositionally biased region" description="Basic and acidic residues" evidence="5">
    <location>
        <begin position="497"/>
        <end position="507"/>
    </location>
</feature>
<dbReference type="InterPro" id="IPR001870">
    <property type="entry name" value="B30.2/SPRY"/>
</dbReference>
<keyword evidence="8" id="KW-1185">Reference proteome</keyword>
<dbReference type="SMART" id="SM00449">
    <property type="entry name" value="SPRY"/>
    <property type="match status" value="1"/>
</dbReference>
<dbReference type="InterPro" id="IPR035780">
    <property type="entry name" value="SPRY_Ssh4-like"/>
</dbReference>
<accession>A0A8K0JJW8</accession>
<feature type="region of interest" description="Disordered" evidence="5">
    <location>
        <begin position="404"/>
        <end position="528"/>
    </location>
</feature>
<feature type="compositionally biased region" description="Polar residues" evidence="5">
    <location>
        <begin position="586"/>
        <end position="597"/>
    </location>
</feature>
<dbReference type="CDD" id="cd12910">
    <property type="entry name" value="SPRY_SSH4_like"/>
    <property type="match status" value="1"/>
</dbReference>
<dbReference type="InterPro" id="IPR043136">
    <property type="entry name" value="B30.2/SPRY_sf"/>
</dbReference>
<evidence type="ECO:0000256" key="5">
    <source>
        <dbReference type="SAM" id="MobiDB-lite"/>
    </source>
</evidence>
<evidence type="ECO:0000256" key="2">
    <source>
        <dbReference type="ARBA" id="ARBA00022692"/>
    </source>
</evidence>
<sequence length="607" mass="65012">MRNDGVIGEGGVAGVESRWLEEASEDERQGYRRAKEYQQQYPPSSIATDITLSQFLSIQEKGVSAWCFEPDYESNPSLYVESRTEITFLSDGPGMATREGGGNTVLANLPVPKLNEVYYWEAKMYEKPSSTEVVVGLATRPFPSFRMPGHAKVSMGYHSSDGFRCHNYPFTSTSYGPPLAEGDVLGVGYRPRTGTMFFTRNGKKLEDCYTGLAALNLFPAIGANGPATVHVNLGQAGFVFIEANVKKWGLAPMMGTLAPPPAYGSERGSILLDAGYGTPGARSITPEVLSAARRLIDENQSGAGNEQAGAAASSSSMSNSIGRPIPSGAAAWQQGHRRGMSQPVVPSPLREGSLPARNHLGGESSSINPRTGRRWGNEAVAGRYHSPTDQPRLNRTFPDASVLEEGRADEVDVEASTSVASDTEDETSSTASSSRGLVPGGLRRPSSPGGSPLPHNPPTPNHLDISLHSFHGHSNSNDFFGGRASEEASGESGSSDETARQEDEVARRERRRQRRDARRSAQLASVGQDGLQARLHALVSGAMGPGSSDVPPPGYAPLDPYRYADGVPTDLPADIISRAFEDNTQSNTLQNAQSAQPSFWDRLTGRS</sequence>
<feature type="region of interest" description="Disordered" evidence="5">
    <location>
        <begin position="300"/>
        <end position="374"/>
    </location>
</feature>
<keyword evidence="4" id="KW-0472">Membrane</keyword>
<evidence type="ECO:0000259" key="6">
    <source>
        <dbReference type="PROSITE" id="PS50188"/>
    </source>
</evidence>
<evidence type="ECO:0000256" key="4">
    <source>
        <dbReference type="ARBA" id="ARBA00023136"/>
    </source>
</evidence>
<evidence type="ECO:0000313" key="8">
    <source>
        <dbReference type="Proteomes" id="UP000812966"/>
    </source>
</evidence>
<dbReference type="PROSITE" id="PS50188">
    <property type="entry name" value="B302_SPRY"/>
    <property type="match status" value="1"/>
</dbReference>
<evidence type="ECO:0000313" key="7">
    <source>
        <dbReference type="EMBL" id="KAG7530961.1"/>
    </source>
</evidence>
<dbReference type="Gene3D" id="2.60.120.920">
    <property type="match status" value="1"/>
</dbReference>